<evidence type="ECO:0000313" key="1">
    <source>
        <dbReference type="EMBL" id="MDC8012643.1"/>
    </source>
</evidence>
<accession>A0A9X4BHP5</accession>
<gene>
    <name evidence="1" type="ORF">OD750_008790</name>
</gene>
<name>A0A9X4BHP5_9GAMM</name>
<sequence length="229" mass="26051">MHSTPSLFIIALPRSLSTVVYEHAAAALNLRMPAWTSAGEILNGDRLVLTHGEDGSRKFTPPERSVEFTRVQRFLDDVVQPAGVAYKDVVQPFATADWLHDKNLHVLHIRRPLADVAWSFERAGWHYPAQAAPARGDDTERLLGGLLRAARTLASVRAVTLDFDAAIDDEAALRDALRTLYPQRALAPIRYRDDAFLAYARDVRERRRHPRWRLLDERIRELEDRATLD</sequence>
<keyword evidence="2" id="KW-1185">Reference proteome</keyword>
<proteinExistence type="predicted"/>
<dbReference type="EMBL" id="JAOVZO020000014">
    <property type="protein sequence ID" value="MDC8012643.1"/>
    <property type="molecule type" value="Genomic_DNA"/>
</dbReference>
<protein>
    <submittedName>
        <fullName evidence="1">Uncharacterized protein</fullName>
    </submittedName>
</protein>
<evidence type="ECO:0000313" key="2">
    <source>
        <dbReference type="Proteomes" id="UP001139971"/>
    </source>
</evidence>
<comment type="caution">
    <text evidence="1">The sequence shown here is derived from an EMBL/GenBank/DDBJ whole genome shotgun (WGS) entry which is preliminary data.</text>
</comment>
<dbReference type="Proteomes" id="UP001139971">
    <property type="component" value="Unassembled WGS sequence"/>
</dbReference>
<reference evidence="1" key="1">
    <citation type="submission" date="2023-02" db="EMBL/GenBank/DDBJ databases">
        <title>Tahibacter soli sp. nov. isolated from soil.</title>
        <authorList>
            <person name="Baek J.H."/>
            <person name="Lee J.K."/>
            <person name="Choi D.G."/>
            <person name="Jeon C.O."/>
        </authorList>
    </citation>
    <scope>NUCLEOTIDE SEQUENCE</scope>
    <source>
        <strain evidence="1">BL</strain>
    </source>
</reference>
<dbReference type="AlphaFoldDB" id="A0A9X4BHP5"/>
<organism evidence="1 2">
    <name type="scientific">Tahibacter soli</name>
    <dbReference type="NCBI Taxonomy" id="2983605"/>
    <lineage>
        <taxon>Bacteria</taxon>
        <taxon>Pseudomonadati</taxon>
        <taxon>Pseudomonadota</taxon>
        <taxon>Gammaproteobacteria</taxon>
        <taxon>Lysobacterales</taxon>
        <taxon>Rhodanobacteraceae</taxon>
        <taxon>Tahibacter</taxon>
    </lineage>
</organism>
<dbReference type="RefSeq" id="WP_263545023.1">
    <property type="nucleotide sequence ID" value="NZ_JAOVZO020000014.1"/>
</dbReference>